<reference evidence="5" key="1">
    <citation type="journal article" date="2014" name="Proc. Natl. Acad. Sci. U.S.A.">
        <title>Extensive sampling of basidiomycete genomes demonstrates inadequacy of the white-rot/brown-rot paradigm for wood decay fungi.</title>
        <authorList>
            <person name="Riley R."/>
            <person name="Salamov A.A."/>
            <person name="Brown D.W."/>
            <person name="Nagy L.G."/>
            <person name="Floudas D."/>
            <person name="Held B.W."/>
            <person name="Levasseur A."/>
            <person name="Lombard V."/>
            <person name="Morin E."/>
            <person name="Otillar R."/>
            <person name="Lindquist E.A."/>
            <person name="Sun H."/>
            <person name="LaButti K.M."/>
            <person name="Schmutz J."/>
            <person name="Jabbour D."/>
            <person name="Luo H."/>
            <person name="Baker S.E."/>
            <person name="Pisabarro A.G."/>
            <person name="Walton J.D."/>
            <person name="Blanchette R.A."/>
            <person name="Henrissat B."/>
            <person name="Martin F."/>
            <person name="Cullen D."/>
            <person name="Hibbett D.S."/>
            <person name="Grigoriev I.V."/>
        </authorList>
    </citation>
    <scope>NUCLEOTIDE SEQUENCE [LARGE SCALE GENOMIC DNA]</scope>
    <source>
        <strain evidence="5">CBS 339.88</strain>
    </source>
</reference>
<evidence type="ECO:0000313" key="4">
    <source>
        <dbReference type="EMBL" id="KDR67438.1"/>
    </source>
</evidence>
<evidence type="ECO:0000313" key="5">
    <source>
        <dbReference type="Proteomes" id="UP000027222"/>
    </source>
</evidence>
<evidence type="ECO:0000259" key="3">
    <source>
        <dbReference type="Pfam" id="PF20151"/>
    </source>
</evidence>
<feature type="transmembrane region" description="Helical" evidence="2">
    <location>
        <begin position="12"/>
        <end position="32"/>
    </location>
</feature>
<keyword evidence="2" id="KW-0472">Membrane</keyword>
<protein>
    <recommendedName>
        <fullName evidence="3">DUF6533 domain-containing protein</fullName>
    </recommendedName>
</protein>
<name>A0A067SL33_GALM3</name>
<dbReference type="HOGENOM" id="CLU_035509_7_0_1"/>
<evidence type="ECO:0000256" key="1">
    <source>
        <dbReference type="SAM" id="MobiDB-lite"/>
    </source>
</evidence>
<dbReference type="InterPro" id="IPR045340">
    <property type="entry name" value="DUF6533"/>
</dbReference>
<dbReference type="AlphaFoldDB" id="A0A067SL33"/>
<feature type="transmembrane region" description="Helical" evidence="2">
    <location>
        <begin position="53"/>
        <end position="75"/>
    </location>
</feature>
<keyword evidence="5" id="KW-1185">Reference proteome</keyword>
<organism evidence="4 5">
    <name type="scientific">Galerina marginata (strain CBS 339.88)</name>
    <dbReference type="NCBI Taxonomy" id="685588"/>
    <lineage>
        <taxon>Eukaryota</taxon>
        <taxon>Fungi</taxon>
        <taxon>Dikarya</taxon>
        <taxon>Basidiomycota</taxon>
        <taxon>Agaricomycotina</taxon>
        <taxon>Agaricomycetes</taxon>
        <taxon>Agaricomycetidae</taxon>
        <taxon>Agaricales</taxon>
        <taxon>Agaricineae</taxon>
        <taxon>Strophariaceae</taxon>
        <taxon>Galerina</taxon>
    </lineage>
</organism>
<dbReference type="EMBL" id="KL142415">
    <property type="protein sequence ID" value="KDR67438.1"/>
    <property type="molecule type" value="Genomic_DNA"/>
</dbReference>
<feature type="compositionally biased region" description="Basic and acidic residues" evidence="1">
    <location>
        <begin position="324"/>
        <end position="336"/>
    </location>
</feature>
<accession>A0A067SL33</accession>
<feature type="transmembrane region" description="Helical" evidence="2">
    <location>
        <begin position="233"/>
        <end position="254"/>
    </location>
</feature>
<feature type="transmembrane region" description="Helical" evidence="2">
    <location>
        <begin position="95"/>
        <end position="112"/>
    </location>
</feature>
<keyword evidence="2" id="KW-1133">Transmembrane helix</keyword>
<feature type="region of interest" description="Disordered" evidence="1">
    <location>
        <begin position="314"/>
        <end position="336"/>
    </location>
</feature>
<proteinExistence type="predicted"/>
<feature type="transmembrane region" description="Helical" evidence="2">
    <location>
        <begin position="260"/>
        <end position="284"/>
    </location>
</feature>
<sequence>MSYSPHGPQYSTVIYNALYLLGWTIQYWDYLLTFDDEIRYIWQPTGSKGQYWFYLNRYIPFFGNLAVIICNFSPLSPKRYSTLSWHKTMLKKDSIQFYGLHIISPSVINCYSGHRCCKILLAAIIVLWVGCLAPIAVRRAALRGELSLLSLVVKWSVSPHEGGALSSQTGFRLVAAWEASLVYDLVIFVLTLLKSRKRLGGNNLVSLMLRDVGLNSTPLAIQERYILGEATNICIKLLPLAVNLFLILRVILVANASNVITYYVGGPYLKGCLATFSSSVSLTMMNRLILNLRKNTDDVQISILSGSLQFEHEQDNNHTLDSGEGDRRVGSMVEDR</sequence>
<feature type="transmembrane region" description="Helical" evidence="2">
    <location>
        <begin position="119"/>
        <end position="137"/>
    </location>
</feature>
<keyword evidence="2" id="KW-0812">Transmembrane</keyword>
<dbReference type="Pfam" id="PF20151">
    <property type="entry name" value="DUF6533"/>
    <property type="match status" value="1"/>
</dbReference>
<dbReference type="Proteomes" id="UP000027222">
    <property type="component" value="Unassembled WGS sequence"/>
</dbReference>
<dbReference type="OrthoDB" id="2686513at2759"/>
<gene>
    <name evidence="4" type="ORF">GALMADRAFT_147210</name>
</gene>
<evidence type="ECO:0000256" key="2">
    <source>
        <dbReference type="SAM" id="Phobius"/>
    </source>
</evidence>
<feature type="domain" description="DUF6533" evidence="3">
    <location>
        <begin position="25"/>
        <end position="62"/>
    </location>
</feature>
<feature type="transmembrane region" description="Helical" evidence="2">
    <location>
        <begin position="174"/>
        <end position="193"/>
    </location>
</feature>